<dbReference type="InterPro" id="IPR011989">
    <property type="entry name" value="ARM-like"/>
</dbReference>
<keyword evidence="4" id="KW-0647">Proteasome</keyword>
<keyword evidence="3" id="KW-0677">Repeat</keyword>
<dbReference type="GO" id="GO:0000502">
    <property type="term" value="C:proteasome complex"/>
    <property type="evidence" value="ECO:0007669"/>
    <property type="project" value="UniProtKB-KW"/>
</dbReference>
<dbReference type="Pfam" id="PF23731">
    <property type="entry name" value="ARM_ECM29_C"/>
    <property type="match status" value="1"/>
</dbReference>
<dbReference type="SUPFAM" id="SSF48371">
    <property type="entry name" value="ARM repeat"/>
    <property type="match status" value="2"/>
</dbReference>
<name>A0A3N2PRM3_SODAK</name>
<evidence type="ECO:0000256" key="4">
    <source>
        <dbReference type="ARBA" id="ARBA00022942"/>
    </source>
</evidence>
<dbReference type="GeneID" id="39577293"/>
<dbReference type="EMBL" id="ML119057">
    <property type="protein sequence ID" value="ROT37138.1"/>
    <property type="molecule type" value="Genomic_DNA"/>
</dbReference>
<dbReference type="InterPro" id="IPR016024">
    <property type="entry name" value="ARM-type_fold"/>
</dbReference>
<accession>A0A3N2PRM3</accession>
<dbReference type="Pfam" id="PF24492">
    <property type="entry name" value="HEAT_ECM29"/>
    <property type="match status" value="1"/>
</dbReference>
<dbReference type="Pfam" id="PF13001">
    <property type="entry name" value="ECM29_N"/>
    <property type="match status" value="1"/>
</dbReference>
<dbReference type="Gene3D" id="1.25.10.10">
    <property type="entry name" value="Leucine-rich Repeat Variant"/>
    <property type="match status" value="2"/>
</dbReference>
<feature type="domain" description="Proteasome component Ecm29 N-terminal" evidence="5">
    <location>
        <begin position="23"/>
        <end position="539"/>
    </location>
</feature>
<dbReference type="OrthoDB" id="16066at2759"/>
<dbReference type="InterPro" id="IPR024372">
    <property type="entry name" value="Ecm29_N"/>
</dbReference>
<dbReference type="GO" id="GO:0043248">
    <property type="term" value="P:proteasome assembly"/>
    <property type="evidence" value="ECO:0007669"/>
    <property type="project" value="InterPro"/>
</dbReference>
<dbReference type="GO" id="GO:0060090">
    <property type="term" value="F:molecular adaptor activity"/>
    <property type="evidence" value="ECO:0007669"/>
    <property type="project" value="InterPro"/>
</dbReference>
<keyword evidence="2" id="KW-0963">Cytoplasm</keyword>
<organism evidence="7 8">
    <name type="scientific">Sodiomyces alkalinus (strain CBS 110278 / VKM F-3762 / F11)</name>
    <name type="common">Alkaliphilic filamentous fungus</name>
    <dbReference type="NCBI Taxonomy" id="1314773"/>
    <lineage>
        <taxon>Eukaryota</taxon>
        <taxon>Fungi</taxon>
        <taxon>Dikarya</taxon>
        <taxon>Ascomycota</taxon>
        <taxon>Pezizomycotina</taxon>
        <taxon>Sordariomycetes</taxon>
        <taxon>Hypocreomycetidae</taxon>
        <taxon>Glomerellales</taxon>
        <taxon>Plectosphaerellaceae</taxon>
        <taxon>Sodiomyces</taxon>
    </lineage>
</organism>
<dbReference type="PANTHER" id="PTHR23346">
    <property type="entry name" value="TRANSLATIONAL ACTIVATOR GCN1-RELATED"/>
    <property type="match status" value="1"/>
</dbReference>
<comment type="subcellular location">
    <subcellularLocation>
        <location evidence="1">Cytoplasm</location>
    </subcellularLocation>
</comment>
<evidence type="ECO:0000259" key="5">
    <source>
        <dbReference type="Pfam" id="PF13001"/>
    </source>
</evidence>
<feature type="domain" description="Proteasome adapter and scaffold protein ECM29 HEAT-repeat" evidence="6">
    <location>
        <begin position="1337"/>
        <end position="1496"/>
    </location>
</feature>
<proteinExistence type="predicted"/>
<keyword evidence="8" id="KW-1185">Reference proteome</keyword>
<dbReference type="RefSeq" id="XP_028464944.1">
    <property type="nucleotide sequence ID" value="XM_028608815.1"/>
</dbReference>
<protein>
    <submittedName>
        <fullName evidence="7">ARM repeat-containing protein</fullName>
    </submittedName>
</protein>
<reference evidence="7 8" key="1">
    <citation type="journal article" date="2018" name="Mol. Ecol.">
        <title>The obligate alkalophilic soda-lake fungus Sodiomyces alkalinus has shifted to a protein diet.</title>
        <authorList>
            <person name="Grum-Grzhimaylo A.A."/>
            <person name="Falkoski D.L."/>
            <person name="van den Heuvel J."/>
            <person name="Valero-Jimenez C.A."/>
            <person name="Min B."/>
            <person name="Choi I.G."/>
            <person name="Lipzen A."/>
            <person name="Daum C.G."/>
            <person name="Aanen D.K."/>
            <person name="Tsang A."/>
            <person name="Henrissat B."/>
            <person name="Bilanenko E.N."/>
            <person name="de Vries R.P."/>
            <person name="van Kan J.A.L."/>
            <person name="Grigoriev I.V."/>
            <person name="Debets A.J.M."/>
        </authorList>
    </citation>
    <scope>NUCLEOTIDE SEQUENCE [LARGE SCALE GENOMIC DNA]</scope>
    <source>
        <strain evidence="7 8">F11</strain>
    </source>
</reference>
<dbReference type="InterPro" id="IPR055443">
    <property type="entry name" value="HEAT_ECM29"/>
</dbReference>
<evidence type="ECO:0000256" key="2">
    <source>
        <dbReference type="ARBA" id="ARBA00022490"/>
    </source>
</evidence>
<evidence type="ECO:0000259" key="6">
    <source>
        <dbReference type="Pfam" id="PF24492"/>
    </source>
</evidence>
<dbReference type="STRING" id="1314773.A0A3N2PRM3"/>
<evidence type="ECO:0000256" key="3">
    <source>
        <dbReference type="ARBA" id="ARBA00022737"/>
    </source>
</evidence>
<evidence type="ECO:0000313" key="8">
    <source>
        <dbReference type="Proteomes" id="UP000272025"/>
    </source>
</evidence>
<evidence type="ECO:0000313" key="7">
    <source>
        <dbReference type="EMBL" id="ROT37138.1"/>
    </source>
</evidence>
<dbReference type="GO" id="GO:0005737">
    <property type="term" value="C:cytoplasm"/>
    <property type="evidence" value="ECO:0007669"/>
    <property type="project" value="UniProtKB-SubCell"/>
</dbReference>
<dbReference type="GO" id="GO:0036503">
    <property type="term" value="P:ERAD pathway"/>
    <property type="evidence" value="ECO:0007669"/>
    <property type="project" value="TreeGrafter"/>
</dbReference>
<sequence>MAAQSTMERELQLVDRAIDKILKVSGDESQLQNVLHVYLAPFLAKAGSPHQQVRDKVIKFSRTIETFILPTEFPLPAQALIKQYKSTESPIIQLVSSKFMTYAIDRADDYDRRPLAPIILNGISSVKSGTPSTTIFKVLLRVLDSIIIPPRGSSEEAGFRDTLGLSDGKDASWVAERFGELLLLKLPSLRQPDPLRPSDVVAEIGPMNTSLNTADLSFFAPEWTGRNWSAPYDNLPTLRHKIAQLLTSAAFQDREKIIPAVLAAGNSDSRISELGSDMLRRTTISFEDVDLAKDLFKAHSTLSAPYRTKILELLSKSAVSTTMETEIAAVVKLDLVDDSGPLLPGSDLERVKLHRALFAYLNFASRLARSQGRFSVGSSLSFSVMEYIENQGWPCPHPPNQQNGHASAKTRAISSSIASADQELRGMAYELVGSLTAADKIRVEDAFSISEWLLQSLSRDTTPDVGMRIESAIGELVRFFEPKQFDLDPKLAVLPNVLYRYFVLPSPPAFRSLKLVTVKWANRSMPFSQWKARFLDILAVAGTPGEKSDVVEEGKRGLDPWTYRDSVLPEIPDWAELIYPFFYEDAEKHFTSPGASSAPGSAPVEEEEEVTLRNFTGERINALPVALRFVRDMMFVDALADFKKNPHWASQMEVAINHNITMRRRLQSSLRCNSEKPLHLVLQACLRGAVSRDTRDLDSVVEQCLRYLVDIASVSPEKFIGHIATQSVLLFDLCASNSKEIRVLAAKAFGIFAGHPAMAWEAVTSPETPADATHVKQLRAILETMKARISQWETAVGAEANAVEGAILAYAHLFSRIQYYGRGYQLSTLPFVLPAGLLLGQGKSLAMRDVALEAFAELWCARVHDAIPREGTDFHPRAVIDSLKELAERGNEKAIFALGRLAMALDDPSDGAKETSGDGLVNPEDQGGDHIDSILRILFNLGKKRETEIQFGVGEAITAAIARFGSEEVLLHVNVDEDKTLWTGGARDHRITLVLDKLFLDCKDTAPSRIKAAGIWLFCLVQHAGRHPSVQSRLREAQVAFMRLLYARDELVQETASRGLSLVHERGDQQLREDLARDLVSSFTGSKVQLKVGEDTELFDPGALPTGEGKSVTSYKDIVALANEVGDQSLVYKFMSLATNAATWSARSAFGRFGLSNILSDSPQDPRIYPKLFRYRFDPNPNVRRSMGDIWKALVKDPNRVIEEHFDAIMDELLRSIVGKEWRSREASCRAIAELIGGQPFEKYDTYYGQIWSSALKVLDDVKESVRSAALRLCMNLVNNIVRLLEGGGSATFIYPMLRAALRFLMSPNGVESSAAEVKAFSLGALLDVAKKGGKTLKPVVAEMIVCLLGLHSTVEPDQINYAYQRLQEDKRGELDKLRASFVNQSPISEAVDNLLRQLDGEIMADLAPQIEETIKSAVGMQTKIACARLLVDLVLRHREVMEPYSASFLRLMEKHALERNDEVSKAYAKATAYIMRVAPDPAKDRFFDKFIDLYFTHEDDARRQKVADAILAFSKASPDAFNKYEARLLPLAYFGSRDTDEWVRKAFETVWESHAGNSRTVARYAPDIAVFVGRGLQAPRWVLQHTAAFTIASMVSALVTASDITDGQISKENLHLVWPLLDKALALKPFSGKEKVLAALPEFVAKGRRLWMEDGGVAKQMHKVALREAKRNNEVYRPHAFEALWRFAAAREDLDMLDDVFSVVQPHLDELVEDDRMDTDSGEEAAAKGLEAVARGYQRAALKANAPGVLEKIINLLKPYLSHARFAVIKREVWYACVRDIMREVGAPERTGQVQVQPTQGASAAFYLLSLDPDLVDVGTETQRKTRAEAIGALLAAKGRGVFGPPPQGPEKEQLSGMVRGALERERSVEVQAQLRSILEEMVKC</sequence>
<dbReference type="Proteomes" id="UP000272025">
    <property type="component" value="Unassembled WGS sequence"/>
</dbReference>
<dbReference type="GO" id="GO:0005634">
    <property type="term" value="C:nucleus"/>
    <property type="evidence" value="ECO:0007669"/>
    <property type="project" value="TreeGrafter"/>
</dbReference>
<evidence type="ECO:0000256" key="1">
    <source>
        <dbReference type="ARBA" id="ARBA00004496"/>
    </source>
</evidence>
<dbReference type="PANTHER" id="PTHR23346:SF19">
    <property type="entry name" value="PROTEASOME ADAPTER AND SCAFFOLD PROTEIN ECM29"/>
    <property type="match status" value="1"/>
</dbReference>
<gene>
    <name evidence="7" type="ORF">SODALDRAFT_297109</name>
</gene>